<dbReference type="Gene3D" id="3.10.129.10">
    <property type="entry name" value="Hotdog Thioesterase"/>
    <property type="match status" value="1"/>
</dbReference>
<protein>
    <submittedName>
        <fullName evidence="10">Acyl-ACP thioesterase</fullName>
    </submittedName>
</protein>
<feature type="domain" description="Acyl-ACP thioesterase N-terminal hotdog" evidence="8">
    <location>
        <begin position="4"/>
        <end position="130"/>
    </location>
</feature>
<dbReference type="STRING" id="1121291.SAMN02745134_02971"/>
<reference evidence="10 11" key="1">
    <citation type="submission" date="2017-04" db="EMBL/GenBank/DDBJ databases">
        <authorList>
            <person name="Afonso C.L."/>
            <person name="Miller P.J."/>
            <person name="Scott M.A."/>
            <person name="Spackman E."/>
            <person name="Goraichik I."/>
            <person name="Dimitrov K.M."/>
            <person name="Suarez D.L."/>
            <person name="Swayne D.E."/>
        </authorList>
    </citation>
    <scope>NUCLEOTIDE SEQUENCE [LARGE SCALE GENOMIC DNA]</scope>
    <source>
        <strain evidence="10 11">DSM 12555</strain>
    </source>
</reference>
<evidence type="ECO:0000256" key="3">
    <source>
        <dbReference type="ARBA" id="ARBA00022801"/>
    </source>
</evidence>
<dbReference type="GO" id="GO:0000036">
    <property type="term" value="F:acyl carrier activity"/>
    <property type="evidence" value="ECO:0007669"/>
    <property type="project" value="TreeGrafter"/>
</dbReference>
<organism evidence="10 11">
    <name type="scientific">Clostridium acidisoli DSM 12555</name>
    <dbReference type="NCBI Taxonomy" id="1121291"/>
    <lineage>
        <taxon>Bacteria</taxon>
        <taxon>Bacillati</taxon>
        <taxon>Bacillota</taxon>
        <taxon>Clostridia</taxon>
        <taxon>Eubacteriales</taxon>
        <taxon>Clostridiaceae</taxon>
        <taxon>Clostridium</taxon>
    </lineage>
</organism>
<evidence type="ECO:0000256" key="5">
    <source>
        <dbReference type="ARBA" id="ARBA00022946"/>
    </source>
</evidence>
<comment type="similarity">
    <text evidence="1">Belongs to the acyl-ACP thioesterase family.</text>
</comment>
<dbReference type="InterPro" id="IPR002864">
    <property type="entry name" value="Acyl-ACP_thioesterase_NHD"/>
</dbReference>
<name>A0A1W1XSH2_9CLOT</name>
<dbReference type="PANTHER" id="PTHR31727">
    <property type="entry name" value="OLEOYL-ACYL CARRIER PROTEIN THIOESTERASE 1, CHLOROPLASTIC"/>
    <property type="match status" value="1"/>
</dbReference>
<dbReference type="EMBL" id="FWXH01000014">
    <property type="protein sequence ID" value="SMC26847.1"/>
    <property type="molecule type" value="Genomic_DNA"/>
</dbReference>
<evidence type="ECO:0000256" key="4">
    <source>
        <dbReference type="ARBA" id="ARBA00022832"/>
    </source>
</evidence>
<dbReference type="Pfam" id="PF20791">
    <property type="entry name" value="Acyl-ACP_TE_C"/>
    <property type="match status" value="1"/>
</dbReference>
<evidence type="ECO:0000259" key="9">
    <source>
        <dbReference type="Pfam" id="PF20791"/>
    </source>
</evidence>
<dbReference type="Pfam" id="PF01643">
    <property type="entry name" value="Acyl-ACP_TE"/>
    <property type="match status" value="1"/>
</dbReference>
<dbReference type="SUPFAM" id="SSF54637">
    <property type="entry name" value="Thioesterase/thiol ester dehydrase-isomerase"/>
    <property type="match status" value="2"/>
</dbReference>
<proteinExistence type="inferred from homology"/>
<keyword evidence="11" id="KW-1185">Reference proteome</keyword>
<evidence type="ECO:0000259" key="8">
    <source>
        <dbReference type="Pfam" id="PF01643"/>
    </source>
</evidence>
<keyword evidence="6" id="KW-0443">Lipid metabolism</keyword>
<keyword evidence="4" id="KW-0276">Fatty acid metabolism</keyword>
<evidence type="ECO:0000256" key="2">
    <source>
        <dbReference type="ARBA" id="ARBA00022516"/>
    </source>
</evidence>
<evidence type="ECO:0000313" key="11">
    <source>
        <dbReference type="Proteomes" id="UP000192468"/>
    </source>
</evidence>
<keyword evidence="7" id="KW-0275">Fatty acid biosynthesis</keyword>
<dbReference type="AlphaFoldDB" id="A0A1W1XSH2"/>
<gene>
    <name evidence="10" type="ORF">SAMN02745134_02971</name>
</gene>
<dbReference type="GO" id="GO:0016297">
    <property type="term" value="F:fatty acyl-[ACP] hydrolase activity"/>
    <property type="evidence" value="ECO:0007669"/>
    <property type="project" value="InterPro"/>
</dbReference>
<sequence>MEKKFFEREYDVHHYEVDKNGQIFVASIMNYLDDLAVAQAEALNIGIDYLLENNIAWVIYKWDVKLNKYAHVTDKLKVRTKPYSVRKFYAYRQYEVLNSEGEVIVSANSLWFLINMEKRRPSKVTEYMCRQFGIGPEDNGQLEFEKLLAPKNVSLEKEFSVRYADIDTNKHVNNVKYISWALEAVPDEILENSDLKELKVNYEKETAYGEDVKVLSEVKEEENQYIIISSIVNSNEEKLTLLKTVWNKRYSKNN</sequence>
<dbReference type="PANTHER" id="PTHR31727:SF6">
    <property type="entry name" value="OLEOYL-ACYL CARRIER PROTEIN THIOESTERASE 1, CHLOROPLASTIC"/>
    <property type="match status" value="1"/>
</dbReference>
<dbReference type="OrthoDB" id="9801517at2"/>
<dbReference type="InterPro" id="IPR045023">
    <property type="entry name" value="FATA/B"/>
</dbReference>
<dbReference type="Proteomes" id="UP000192468">
    <property type="component" value="Unassembled WGS sequence"/>
</dbReference>
<feature type="domain" description="Acyl-ACP thioesterase-like C-terminal" evidence="9">
    <location>
        <begin position="151"/>
        <end position="248"/>
    </location>
</feature>
<dbReference type="InterPro" id="IPR029069">
    <property type="entry name" value="HotDog_dom_sf"/>
</dbReference>
<keyword evidence="3" id="KW-0378">Hydrolase</keyword>
<evidence type="ECO:0000256" key="1">
    <source>
        <dbReference type="ARBA" id="ARBA00006500"/>
    </source>
</evidence>
<keyword evidence="2" id="KW-0444">Lipid biosynthesis</keyword>
<evidence type="ECO:0000256" key="7">
    <source>
        <dbReference type="ARBA" id="ARBA00023160"/>
    </source>
</evidence>
<evidence type="ECO:0000256" key="6">
    <source>
        <dbReference type="ARBA" id="ARBA00023098"/>
    </source>
</evidence>
<accession>A0A1W1XSH2</accession>
<dbReference type="RefSeq" id="WP_084116785.1">
    <property type="nucleotide sequence ID" value="NZ_FWXH01000014.1"/>
</dbReference>
<dbReference type="InterPro" id="IPR049427">
    <property type="entry name" value="Acyl-ACP_TE_C"/>
</dbReference>
<keyword evidence="5" id="KW-0809">Transit peptide</keyword>
<dbReference type="CDD" id="cd00586">
    <property type="entry name" value="4HBT"/>
    <property type="match status" value="2"/>
</dbReference>
<evidence type="ECO:0000313" key="10">
    <source>
        <dbReference type="EMBL" id="SMC26847.1"/>
    </source>
</evidence>